<sequence length="199" mass="21907">MGPTPKVLVEQTKRSPEWWRRPTTQPSAPPHFKASTATRQSCRNGPEIADSLARSESDRGLSFSGCRYEWIYNETPSQPCALASPPKLTKRWMAIILCVSIAASPFTSLVRSSLAPALTSPPPAWSSQPPAWSRSSLRTTSPSTQTTTICSLPLSWRTPTLTNMRSALPPPCSPGFMWTKTMGDWGLFLMMLVAQLLTL</sequence>
<organism evidence="2 3">
    <name type="scientific">Blyttiomyces helicus</name>
    <dbReference type="NCBI Taxonomy" id="388810"/>
    <lineage>
        <taxon>Eukaryota</taxon>
        <taxon>Fungi</taxon>
        <taxon>Fungi incertae sedis</taxon>
        <taxon>Chytridiomycota</taxon>
        <taxon>Chytridiomycota incertae sedis</taxon>
        <taxon>Chytridiomycetes</taxon>
        <taxon>Chytridiomycetes incertae sedis</taxon>
        <taxon>Blyttiomyces</taxon>
    </lineage>
</organism>
<gene>
    <name evidence="2" type="ORF">BDK51DRAFT_38607</name>
</gene>
<dbReference type="Proteomes" id="UP000269721">
    <property type="component" value="Unassembled WGS sequence"/>
</dbReference>
<feature type="compositionally biased region" description="Basic and acidic residues" evidence="1">
    <location>
        <begin position="11"/>
        <end position="20"/>
    </location>
</feature>
<feature type="compositionally biased region" description="Low complexity" evidence="1">
    <location>
        <begin position="125"/>
        <end position="146"/>
    </location>
</feature>
<evidence type="ECO:0000313" key="2">
    <source>
        <dbReference type="EMBL" id="RKO87388.1"/>
    </source>
</evidence>
<keyword evidence="3" id="KW-1185">Reference proteome</keyword>
<name>A0A4P9W8J4_9FUNG</name>
<protein>
    <submittedName>
        <fullName evidence="2">Uncharacterized protein</fullName>
    </submittedName>
</protein>
<accession>A0A4P9W8J4</accession>
<proteinExistence type="predicted"/>
<feature type="region of interest" description="Disordered" evidence="1">
    <location>
        <begin position="1"/>
        <end position="44"/>
    </location>
</feature>
<evidence type="ECO:0000313" key="3">
    <source>
        <dbReference type="Proteomes" id="UP000269721"/>
    </source>
</evidence>
<dbReference type="EMBL" id="KZ997458">
    <property type="protein sequence ID" value="RKO87388.1"/>
    <property type="molecule type" value="Genomic_DNA"/>
</dbReference>
<dbReference type="AlphaFoldDB" id="A0A4P9W8J4"/>
<evidence type="ECO:0000256" key="1">
    <source>
        <dbReference type="SAM" id="MobiDB-lite"/>
    </source>
</evidence>
<feature type="region of interest" description="Disordered" evidence="1">
    <location>
        <begin position="119"/>
        <end position="146"/>
    </location>
</feature>
<reference evidence="3" key="1">
    <citation type="journal article" date="2018" name="Nat. Microbiol.">
        <title>Leveraging single-cell genomics to expand the fungal tree of life.</title>
        <authorList>
            <person name="Ahrendt S.R."/>
            <person name="Quandt C.A."/>
            <person name="Ciobanu D."/>
            <person name="Clum A."/>
            <person name="Salamov A."/>
            <person name="Andreopoulos B."/>
            <person name="Cheng J.F."/>
            <person name="Woyke T."/>
            <person name="Pelin A."/>
            <person name="Henrissat B."/>
            <person name="Reynolds N.K."/>
            <person name="Benny G.L."/>
            <person name="Smith M.E."/>
            <person name="James T.Y."/>
            <person name="Grigoriev I.V."/>
        </authorList>
    </citation>
    <scope>NUCLEOTIDE SEQUENCE [LARGE SCALE GENOMIC DNA]</scope>
</reference>